<dbReference type="AlphaFoldDB" id="A0ABD2LZM9"/>
<feature type="compositionally biased region" description="Basic and acidic residues" evidence="1">
    <location>
        <begin position="121"/>
        <end position="136"/>
    </location>
</feature>
<dbReference type="EMBL" id="JBICBT010000207">
    <property type="protein sequence ID" value="KAL3120705.1"/>
    <property type="molecule type" value="Genomic_DNA"/>
</dbReference>
<organism evidence="3 4">
    <name type="scientific">Heterodera trifolii</name>
    <dbReference type="NCBI Taxonomy" id="157864"/>
    <lineage>
        <taxon>Eukaryota</taxon>
        <taxon>Metazoa</taxon>
        <taxon>Ecdysozoa</taxon>
        <taxon>Nematoda</taxon>
        <taxon>Chromadorea</taxon>
        <taxon>Rhabditida</taxon>
        <taxon>Tylenchina</taxon>
        <taxon>Tylenchomorpha</taxon>
        <taxon>Tylenchoidea</taxon>
        <taxon>Heteroderidae</taxon>
        <taxon>Heteroderinae</taxon>
        <taxon>Heterodera</taxon>
    </lineage>
</organism>
<gene>
    <name evidence="3" type="ORF">niasHT_007997</name>
</gene>
<evidence type="ECO:0000256" key="2">
    <source>
        <dbReference type="SAM" id="SignalP"/>
    </source>
</evidence>
<evidence type="ECO:0000313" key="3">
    <source>
        <dbReference type="EMBL" id="KAL3120705.1"/>
    </source>
</evidence>
<dbReference type="Proteomes" id="UP001620626">
    <property type="component" value="Unassembled WGS sequence"/>
</dbReference>
<feature type="chain" id="PRO_5044753073" evidence="2">
    <location>
        <begin position="27"/>
        <end position="136"/>
    </location>
</feature>
<keyword evidence="2" id="KW-0732">Signal</keyword>
<evidence type="ECO:0000256" key="1">
    <source>
        <dbReference type="SAM" id="MobiDB-lite"/>
    </source>
</evidence>
<feature type="signal peptide" evidence="2">
    <location>
        <begin position="1"/>
        <end position="26"/>
    </location>
</feature>
<reference evidence="3 4" key="1">
    <citation type="submission" date="2024-10" db="EMBL/GenBank/DDBJ databases">
        <authorList>
            <person name="Kim D."/>
        </authorList>
    </citation>
    <scope>NUCLEOTIDE SEQUENCE [LARGE SCALE GENOMIC DNA]</scope>
    <source>
        <strain evidence="3">BH-2024</strain>
    </source>
</reference>
<accession>A0ABD2LZM9</accession>
<protein>
    <submittedName>
        <fullName evidence="3">Uncharacterized protein</fullName>
    </submittedName>
</protein>
<keyword evidence="4" id="KW-1185">Reference proteome</keyword>
<sequence>MPMPSFARFRLFSLFFLFLLITTSECDWWDDFVNGAHEKIVGAADWLRDKAGPTVREKFNGAKQTLQDPETHEKVQEWVEEKAVPTIKEKFDQFKTFVNDDVMPEVQKVIEAGAEAKKRRHGEDSQEKKEKAKEEE</sequence>
<proteinExistence type="predicted"/>
<feature type="region of interest" description="Disordered" evidence="1">
    <location>
        <begin position="113"/>
        <end position="136"/>
    </location>
</feature>
<comment type="caution">
    <text evidence="3">The sequence shown here is derived from an EMBL/GenBank/DDBJ whole genome shotgun (WGS) entry which is preliminary data.</text>
</comment>
<name>A0ABD2LZM9_9BILA</name>
<evidence type="ECO:0000313" key="4">
    <source>
        <dbReference type="Proteomes" id="UP001620626"/>
    </source>
</evidence>